<dbReference type="Gene3D" id="1.10.1200.10">
    <property type="entry name" value="ACP-like"/>
    <property type="match status" value="1"/>
</dbReference>
<dbReference type="Pfam" id="PF00550">
    <property type="entry name" value="PP-binding"/>
    <property type="match status" value="1"/>
</dbReference>
<dbReference type="HAMAP" id="MF_01217">
    <property type="entry name" value="Acyl_carrier"/>
    <property type="match status" value="1"/>
</dbReference>
<organism evidence="9 10">
    <name type="scientific">Streptomyces milbemycinicus</name>
    <dbReference type="NCBI Taxonomy" id="476552"/>
    <lineage>
        <taxon>Bacteria</taxon>
        <taxon>Bacillati</taxon>
        <taxon>Actinomycetota</taxon>
        <taxon>Actinomycetes</taxon>
        <taxon>Kitasatosporales</taxon>
        <taxon>Streptomycetaceae</taxon>
        <taxon>Streptomyces</taxon>
    </lineage>
</organism>
<proteinExistence type="inferred from homology"/>
<comment type="PTM">
    <text evidence="7">4'-phosphopantetheine is transferred from CoA to a specific serine of apo-ACP by AcpS. This modification is essential for activity because fatty acids are bound in thioester linkage to the sulfhydryl of the prosthetic group.</text>
</comment>
<keyword evidence="7" id="KW-0963">Cytoplasm</keyword>
<sequence>MAEQSTRVTDDEVMKVILDHLVVRGVSAERIVRGATWKADLGIDSLDILTLTQELEDTFHVKIGEEDAIDLRTVGDAIDYIVRVSGGGARTEGEGAHNA</sequence>
<keyword evidence="3 7" id="KW-0597">Phosphoprotein</keyword>
<comment type="caution">
    <text evidence="9">The sequence shown here is derived from an EMBL/GenBank/DDBJ whole genome shotgun (WGS) entry which is preliminary data.</text>
</comment>
<evidence type="ECO:0000313" key="9">
    <source>
        <dbReference type="EMBL" id="MFK4265409.1"/>
    </source>
</evidence>
<dbReference type="InterPro" id="IPR036736">
    <property type="entry name" value="ACP-like_sf"/>
</dbReference>
<dbReference type="InterPro" id="IPR003231">
    <property type="entry name" value="ACP"/>
</dbReference>
<keyword evidence="10" id="KW-1185">Reference proteome</keyword>
<evidence type="ECO:0000313" key="10">
    <source>
        <dbReference type="Proteomes" id="UP001620295"/>
    </source>
</evidence>
<dbReference type="EMBL" id="JBJDQH010000003">
    <property type="protein sequence ID" value="MFK4265409.1"/>
    <property type="molecule type" value="Genomic_DNA"/>
</dbReference>
<reference evidence="9 10" key="1">
    <citation type="submission" date="2024-11" db="EMBL/GenBank/DDBJ databases">
        <title>The Natural Products Discovery Center: Release of the First 8490 Sequenced Strains for Exploring Actinobacteria Biosynthetic Diversity.</title>
        <authorList>
            <person name="Kalkreuter E."/>
            <person name="Kautsar S.A."/>
            <person name="Yang D."/>
            <person name="Bader C.D."/>
            <person name="Teijaro C.N."/>
            <person name="Fluegel L."/>
            <person name="Davis C.M."/>
            <person name="Simpson J.R."/>
            <person name="Lauterbach L."/>
            <person name="Steele A.D."/>
            <person name="Gui C."/>
            <person name="Meng S."/>
            <person name="Li G."/>
            <person name="Viehrig K."/>
            <person name="Ye F."/>
            <person name="Su P."/>
            <person name="Kiefer A.F."/>
            <person name="Nichols A."/>
            <person name="Cepeda A.J."/>
            <person name="Yan W."/>
            <person name="Fan B."/>
            <person name="Jiang Y."/>
            <person name="Adhikari A."/>
            <person name="Zheng C.-J."/>
            <person name="Schuster L."/>
            <person name="Cowan T.M."/>
            <person name="Smanski M.J."/>
            <person name="Chevrette M.G."/>
            <person name="De Carvalho L.P.S."/>
            <person name="Shen B."/>
        </authorList>
    </citation>
    <scope>NUCLEOTIDE SEQUENCE [LARGE SCALE GENOMIC DNA]</scope>
    <source>
        <strain evidence="9 10">NPDC020863</strain>
    </source>
</reference>
<comment type="pathway">
    <text evidence="7">Lipid metabolism; fatty acid biosynthesis.</text>
</comment>
<dbReference type="InterPro" id="IPR009081">
    <property type="entry name" value="PP-bd_ACP"/>
</dbReference>
<evidence type="ECO:0000256" key="4">
    <source>
        <dbReference type="ARBA" id="ARBA00022832"/>
    </source>
</evidence>
<dbReference type="PROSITE" id="PS00012">
    <property type="entry name" value="PHOSPHOPANTETHEINE"/>
    <property type="match status" value="1"/>
</dbReference>
<evidence type="ECO:0000256" key="1">
    <source>
        <dbReference type="ARBA" id="ARBA00022450"/>
    </source>
</evidence>
<keyword evidence="5 7" id="KW-0443">Lipid metabolism</keyword>
<evidence type="ECO:0000256" key="5">
    <source>
        <dbReference type="ARBA" id="ARBA00023098"/>
    </source>
</evidence>
<evidence type="ECO:0000256" key="2">
    <source>
        <dbReference type="ARBA" id="ARBA00022516"/>
    </source>
</evidence>
<comment type="subcellular location">
    <subcellularLocation>
        <location evidence="7">Cytoplasm</location>
    </subcellularLocation>
</comment>
<feature type="modified residue" description="O-(pantetheine 4'-phosphoryl)serine" evidence="7">
    <location>
        <position position="45"/>
    </location>
</feature>
<keyword evidence="6 7" id="KW-0275">Fatty acid biosynthesis</keyword>
<dbReference type="InterPro" id="IPR006162">
    <property type="entry name" value="Ppantetheine_attach_site"/>
</dbReference>
<evidence type="ECO:0000256" key="6">
    <source>
        <dbReference type="ARBA" id="ARBA00023160"/>
    </source>
</evidence>
<keyword evidence="4 7" id="KW-0276">Fatty acid metabolism</keyword>
<evidence type="ECO:0000259" key="8">
    <source>
        <dbReference type="PROSITE" id="PS50075"/>
    </source>
</evidence>
<keyword evidence="2 7" id="KW-0444">Lipid biosynthesis</keyword>
<gene>
    <name evidence="7" type="primary">acpP</name>
    <name evidence="9" type="ORF">ACI2L5_10735</name>
</gene>
<feature type="domain" description="Carrier" evidence="8">
    <location>
        <begin position="7"/>
        <end position="85"/>
    </location>
</feature>
<dbReference type="PROSITE" id="PS50075">
    <property type="entry name" value="CARRIER"/>
    <property type="match status" value="1"/>
</dbReference>
<accession>A0ABW8LHY9</accession>
<dbReference type="SUPFAM" id="SSF47336">
    <property type="entry name" value="ACP-like"/>
    <property type="match status" value="1"/>
</dbReference>
<evidence type="ECO:0000256" key="7">
    <source>
        <dbReference type="HAMAP-Rule" id="MF_01217"/>
    </source>
</evidence>
<dbReference type="RefSeq" id="WP_014180218.1">
    <property type="nucleotide sequence ID" value="NZ_CP109672.1"/>
</dbReference>
<dbReference type="Proteomes" id="UP001620295">
    <property type="component" value="Unassembled WGS sequence"/>
</dbReference>
<comment type="similarity">
    <text evidence="7">Belongs to the acyl carrier protein (ACP) family.</text>
</comment>
<evidence type="ECO:0000256" key="3">
    <source>
        <dbReference type="ARBA" id="ARBA00022553"/>
    </source>
</evidence>
<keyword evidence="1 7" id="KW-0596">Phosphopantetheine</keyword>
<protein>
    <recommendedName>
        <fullName evidence="7">Acyl carrier protein</fullName>
        <shortName evidence="7">ACP</shortName>
    </recommendedName>
</protein>
<comment type="function">
    <text evidence="7">Carrier of the growing fatty acid chain in fatty acid biosynthesis.</text>
</comment>
<name>A0ABW8LHY9_9ACTN</name>